<feature type="compositionally biased region" description="Polar residues" evidence="1">
    <location>
        <begin position="60"/>
        <end position="72"/>
    </location>
</feature>
<feature type="region of interest" description="Disordered" evidence="1">
    <location>
        <begin position="60"/>
        <end position="84"/>
    </location>
</feature>
<dbReference type="AlphaFoldDB" id="M5UD48"/>
<sequence>MNLFLIANLESRLSRHESRRPTVSKRSSRSNVARMSLALAVALIWLAAIPGQCLNAQDSPATRPNPIASSDPFTPARPASYRSPATPTGAWMAITHIYQGDHPAPVDTHHVVYENGSYYDFSNDESQPWTIFDLQASRVILLDRKRQLRTSVPTKDLIQLAARAEAEITDPTDRDRYGMDAVPSRTNEGQFSVSYADTVYRVTGIRPDVPALAVEYGRFVDWACRLNVARPRGVPPFARMKLNAVMTSAKMLPVETAVTLTRHIGADRTPAKIRLRSTTTIDRQLTDAMTQRINDAKSMRVLFQEIPWDQYEH</sequence>
<dbReference type="Proteomes" id="UP000011885">
    <property type="component" value="Unassembled WGS sequence"/>
</dbReference>
<evidence type="ECO:0000256" key="1">
    <source>
        <dbReference type="SAM" id="MobiDB-lite"/>
    </source>
</evidence>
<organism evidence="2 3">
    <name type="scientific">Rhodopirellula sallentina SM41</name>
    <dbReference type="NCBI Taxonomy" id="1263870"/>
    <lineage>
        <taxon>Bacteria</taxon>
        <taxon>Pseudomonadati</taxon>
        <taxon>Planctomycetota</taxon>
        <taxon>Planctomycetia</taxon>
        <taxon>Pirellulales</taxon>
        <taxon>Pirellulaceae</taxon>
        <taxon>Rhodopirellula</taxon>
    </lineage>
</organism>
<dbReference type="PATRIC" id="fig|1263870.3.peg.4890"/>
<dbReference type="EMBL" id="ANOH01000318">
    <property type="protein sequence ID" value="EMI53938.1"/>
    <property type="molecule type" value="Genomic_DNA"/>
</dbReference>
<keyword evidence="3" id="KW-1185">Reference proteome</keyword>
<evidence type="ECO:0000313" key="3">
    <source>
        <dbReference type="Proteomes" id="UP000011885"/>
    </source>
</evidence>
<evidence type="ECO:0000313" key="2">
    <source>
        <dbReference type="EMBL" id="EMI53938.1"/>
    </source>
</evidence>
<protein>
    <submittedName>
        <fullName evidence="2">Putative secreted protein</fullName>
    </submittedName>
</protein>
<accession>M5UD48</accession>
<reference evidence="2 3" key="1">
    <citation type="journal article" date="2013" name="Mar. Genomics">
        <title>Expression of sulfatases in Rhodopirellula baltica and the diversity of sulfatases in the genus Rhodopirellula.</title>
        <authorList>
            <person name="Wegner C.E."/>
            <person name="Richter-Heitmann T."/>
            <person name="Klindworth A."/>
            <person name="Klockow C."/>
            <person name="Richter M."/>
            <person name="Achstetter T."/>
            <person name="Glockner F.O."/>
            <person name="Harder J."/>
        </authorList>
    </citation>
    <scope>NUCLEOTIDE SEQUENCE [LARGE SCALE GENOMIC DNA]</scope>
    <source>
        <strain evidence="2 3">SM41</strain>
    </source>
</reference>
<name>M5UD48_9BACT</name>
<proteinExistence type="predicted"/>
<comment type="caution">
    <text evidence="2">The sequence shown here is derived from an EMBL/GenBank/DDBJ whole genome shotgun (WGS) entry which is preliminary data.</text>
</comment>
<gene>
    <name evidence="2" type="ORF">RSSM_04624</name>
</gene>